<evidence type="ECO:0008006" key="4">
    <source>
        <dbReference type="Google" id="ProtNLM"/>
    </source>
</evidence>
<evidence type="ECO:0000256" key="1">
    <source>
        <dbReference type="SAM" id="SignalP"/>
    </source>
</evidence>
<evidence type="ECO:0000313" key="2">
    <source>
        <dbReference type="EMBL" id="KAG9283879.1"/>
    </source>
</evidence>
<gene>
    <name evidence="2" type="ORF">AMEX_G2709</name>
</gene>
<protein>
    <recommendedName>
        <fullName evidence="4">Secreted protein</fullName>
    </recommendedName>
</protein>
<sequence>MMQFYHSTFWAFILKSSGLILLPPVITDAKPSVRVLTIMLCTLLQKRLSLRGVWKIGCWQTKLKLSALGSRRSFHGVKTSVVRRGEK</sequence>
<keyword evidence="1" id="KW-0732">Signal</keyword>
<dbReference type="AlphaFoldDB" id="A0A8T2MIJ9"/>
<feature type="chain" id="PRO_5035800685" description="Secreted protein" evidence="1">
    <location>
        <begin position="30"/>
        <end position="87"/>
    </location>
</feature>
<evidence type="ECO:0000313" key="3">
    <source>
        <dbReference type="Proteomes" id="UP000752171"/>
    </source>
</evidence>
<dbReference type="Proteomes" id="UP000752171">
    <property type="component" value="Unassembled WGS sequence"/>
</dbReference>
<organism evidence="2 3">
    <name type="scientific">Astyanax mexicanus</name>
    <name type="common">Blind cave fish</name>
    <name type="synonym">Astyanax fasciatus mexicanus</name>
    <dbReference type="NCBI Taxonomy" id="7994"/>
    <lineage>
        <taxon>Eukaryota</taxon>
        <taxon>Metazoa</taxon>
        <taxon>Chordata</taxon>
        <taxon>Craniata</taxon>
        <taxon>Vertebrata</taxon>
        <taxon>Euteleostomi</taxon>
        <taxon>Actinopterygii</taxon>
        <taxon>Neopterygii</taxon>
        <taxon>Teleostei</taxon>
        <taxon>Ostariophysi</taxon>
        <taxon>Characiformes</taxon>
        <taxon>Characoidei</taxon>
        <taxon>Acestrorhamphidae</taxon>
        <taxon>Acestrorhamphinae</taxon>
        <taxon>Astyanax</taxon>
    </lineage>
</organism>
<accession>A0A8T2MIJ9</accession>
<feature type="signal peptide" evidence="1">
    <location>
        <begin position="1"/>
        <end position="29"/>
    </location>
</feature>
<name>A0A8T2MIJ9_ASTMX</name>
<dbReference type="EMBL" id="JAICCE010000001">
    <property type="protein sequence ID" value="KAG9283879.1"/>
    <property type="molecule type" value="Genomic_DNA"/>
</dbReference>
<reference evidence="2 3" key="1">
    <citation type="submission" date="2021-07" db="EMBL/GenBank/DDBJ databases">
        <authorList>
            <person name="Imarazene B."/>
            <person name="Zahm M."/>
            <person name="Klopp C."/>
            <person name="Cabau C."/>
            <person name="Beille S."/>
            <person name="Jouanno E."/>
            <person name="Castinel A."/>
            <person name="Lluch J."/>
            <person name="Gil L."/>
            <person name="Kuchtly C."/>
            <person name="Lopez Roques C."/>
            <person name="Donnadieu C."/>
            <person name="Parrinello H."/>
            <person name="Journot L."/>
            <person name="Du K."/>
            <person name="Schartl M."/>
            <person name="Retaux S."/>
            <person name="Guiguen Y."/>
        </authorList>
    </citation>
    <scope>NUCLEOTIDE SEQUENCE [LARGE SCALE GENOMIC DNA]</scope>
    <source>
        <strain evidence="2">Pach_M1</strain>
        <tissue evidence="2">Testis</tissue>
    </source>
</reference>
<comment type="caution">
    <text evidence="2">The sequence shown here is derived from an EMBL/GenBank/DDBJ whole genome shotgun (WGS) entry which is preliminary data.</text>
</comment>
<proteinExistence type="predicted"/>